<protein>
    <submittedName>
        <fullName evidence="2">Uncharacterized protein</fullName>
    </submittedName>
</protein>
<feature type="transmembrane region" description="Helical" evidence="1">
    <location>
        <begin position="103"/>
        <end position="126"/>
    </location>
</feature>
<dbReference type="AlphaFoldDB" id="A0A1G8QL57"/>
<dbReference type="EMBL" id="FNEJ01000016">
    <property type="protein sequence ID" value="SDJ05437.1"/>
    <property type="molecule type" value="Genomic_DNA"/>
</dbReference>
<keyword evidence="1" id="KW-0812">Transmembrane</keyword>
<keyword evidence="3" id="KW-1185">Reference proteome</keyword>
<evidence type="ECO:0000256" key="1">
    <source>
        <dbReference type="SAM" id="Phobius"/>
    </source>
</evidence>
<feature type="transmembrane region" description="Helical" evidence="1">
    <location>
        <begin position="182"/>
        <end position="212"/>
    </location>
</feature>
<feature type="transmembrane region" description="Helical" evidence="1">
    <location>
        <begin position="24"/>
        <end position="41"/>
    </location>
</feature>
<dbReference type="RefSeq" id="WP_131821839.1">
    <property type="nucleotide sequence ID" value="NZ_FNEJ01000016.1"/>
</dbReference>
<evidence type="ECO:0000313" key="3">
    <source>
        <dbReference type="Proteomes" id="UP000199093"/>
    </source>
</evidence>
<organism evidence="2 3">
    <name type="scientific">Salipiger marinus</name>
    <dbReference type="NCBI Taxonomy" id="555512"/>
    <lineage>
        <taxon>Bacteria</taxon>
        <taxon>Pseudomonadati</taxon>
        <taxon>Pseudomonadota</taxon>
        <taxon>Alphaproteobacteria</taxon>
        <taxon>Rhodobacterales</taxon>
        <taxon>Roseobacteraceae</taxon>
        <taxon>Salipiger</taxon>
    </lineage>
</organism>
<gene>
    <name evidence="2" type="ORF">SAMN04487993_101654</name>
</gene>
<reference evidence="2 3" key="1">
    <citation type="submission" date="2016-10" db="EMBL/GenBank/DDBJ databases">
        <authorList>
            <person name="de Groot N.N."/>
        </authorList>
    </citation>
    <scope>NUCLEOTIDE SEQUENCE [LARGE SCALE GENOMIC DNA]</scope>
    <source>
        <strain evidence="2 3">DSM 26424</strain>
    </source>
</reference>
<keyword evidence="1" id="KW-1133">Transmembrane helix</keyword>
<evidence type="ECO:0000313" key="2">
    <source>
        <dbReference type="EMBL" id="SDJ05437.1"/>
    </source>
</evidence>
<sequence length="374" mass="39888">MAGTLLLFVTFTQGGGGGATQFIILYLPILFLCLFCIALAAGGTEPLAADGPVRARFLFALALVLLGAIALSVLQHMIAVMGFALAVLCLPVGPFLQRLPTYAYYAAILNAALYLGEVLLAGQLGLPFDPSMFNYLGVDREGVITTWGLNRYAGHHTEPGSFAINFAGLTMLSLMGTRKPTWFHWLAVLLLAGTLSVTAMVLAVVVTVSILLSDRLSAKTVLIFVISLAGTVFLILQVLPLLGLLSLDFLTVRFVERGGTDGSLYVKQLLLEDIETRDAMATLFGNRSALCDHCIYAKSLGFGVYMIFEGGIVAALALAVLGGTATLRLGRRGLMLFVVFMMMRLEFFFPQALMLYLVIVGLPAVASGSGRAGS</sequence>
<dbReference type="Proteomes" id="UP000199093">
    <property type="component" value="Unassembled WGS sequence"/>
</dbReference>
<accession>A0A1G8QL57</accession>
<keyword evidence="1" id="KW-0472">Membrane</keyword>
<feature type="transmembrane region" description="Helical" evidence="1">
    <location>
        <begin position="77"/>
        <end position="96"/>
    </location>
</feature>
<feature type="transmembrane region" description="Helical" evidence="1">
    <location>
        <begin position="53"/>
        <end position="71"/>
    </location>
</feature>
<feature type="transmembrane region" description="Helical" evidence="1">
    <location>
        <begin position="302"/>
        <end position="322"/>
    </location>
</feature>
<name>A0A1G8QL57_9RHOB</name>
<proteinExistence type="predicted"/>
<feature type="transmembrane region" description="Helical" evidence="1">
    <location>
        <begin position="334"/>
        <end position="359"/>
    </location>
</feature>
<feature type="transmembrane region" description="Helical" evidence="1">
    <location>
        <begin position="221"/>
        <end position="245"/>
    </location>
</feature>